<reference evidence="1" key="2">
    <citation type="submission" date="2025-09" db="UniProtKB">
        <authorList>
            <consortium name="EnsemblPlants"/>
        </authorList>
    </citation>
    <scope>IDENTIFICATION</scope>
</reference>
<evidence type="ECO:0000313" key="2">
    <source>
        <dbReference type="Proteomes" id="UP001732700"/>
    </source>
</evidence>
<keyword evidence="2" id="KW-1185">Reference proteome</keyword>
<proteinExistence type="predicted"/>
<reference evidence="1" key="1">
    <citation type="submission" date="2021-05" db="EMBL/GenBank/DDBJ databases">
        <authorList>
            <person name="Scholz U."/>
            <person name="Mascher M."/>
            <person name="Fiebig A."/>
        </authorList>
    </citation>
    <scope>NUCLEOTIDE SEQUENCE [LARGE SCALE GENOMIC DNA]</scope>
</reference>
<protein>
    <submittedName>
        <fullName evidence="1">Uncharacterized protein</fullName>
    </submittedName>
</protein>
<evidence type="ECO:0000313" key="1">
    <source>
        <dbReference type="EnsemblPlants" id="AVESA.00010b.r2.5DG0940680.1.CDS.1"/>
    </source>
</evidence>
<accession>A0ACD5YD36</accession>
<dbReference type="Proteomes" id="UP001732700">
    <property type="component" value="Chromosome 5D"/>
</dbReference>
<sequence length="524" mass="56481">MSAVSAVVLALCFLGIYMPAPSLATSSGNNDFIRCLLPDVPSQLVLTPGSPSFKPVLVSSIRNARFVAPATTRPPLCIVTPTNASHVQAAVRCGRAHGVRLRVRSGGHDTEGISSRSQRPEVFAIVDLANLHDVHVNPQEATAWVDSGATLGELYYAVAKAAPGLGFPAGVCPTVGVGGHLSGGGQGLMMRKYGLAADNIVDATFVDADGNLLPDKKAMGDDLFWAIRGGGGGSFGIVLSFKVRLAPVPPTVTFFSVTRSMDQGAVEAVTKWQTVAPALPDDLTVRVNVQQRQANFQSLYLGNCSAVVATLRDRLPELGVTQADCREMSWLQYAAYIYFGDAINSTPPEVLLLNRTLTLGRFYKNKSDYVNKALTKDEWEKIFTWPSGGAVEGQLVLEPHGGRMGSIADADTPFPHRGGVLYNIQYVESWNGNSSTPSWVNTLYDFMEPLVSKNPRAAYANYRDLGIGVNKQVHVGGVSSYQSGKVWGERYFGGKNFKRLAMIKGRVDAGDYFRNEQSVPPLHL</sequence>
<dbReference type="EnsemblPlants" id="AVESA.00010b.r2.5DG0940680.1">
    <property type="protein sequence ID" value="AVESA.00010b.r2.5DG0940680.1.CDS.1"/>
    <property type="gene ID" value="AVESA.00010b.r2.5DG0940680"/>
</dbReference>
<name>A0ACD5YD36_AVESA</name>
<organism evidence="1 2">
    <name type="scientific">Avena sativa</name>
    <name type="common">Oat</name>
    <dbReference type="NCBI Taxonomy" id="4498"/>
    <lineage>
        <taxon>Eukaryota</taxon>
        <taxon>Viridiplantae</taxon>
        <taxon>Streptophyta</taxon>
        <taxon>Embryophyta</taxon>
        <taxon>Tracheophyta</taxon>
        <taxon>Spermatophyta</taxon>
        <taxon>Magnoliopsida</taxon>
        <taxon>Liliopsida</taxon>
        <taxon>Poales</taxon>
        <taxon>Poaceae</taxon>
        <taxon>BOP clade</taxon>
        <taxon>Pooideae</taxon>
        <taxon>Poodae</taxon>
        <taxon>Poeae</taxon>
        <taxon>Poeae Chloroplast Group 1 (Aveneae type)</taxon>
        <taxon>Aveninae</taxon>
        <taxon>Avena</taxon>
    </lineage>
</organism>